<dbReference type="GO" id="GO:0045892">
    <property type="term" value="P:negative regulation of DNA-templated transcription"/>
    <property type="evidence" value="ECO:0007669"/>
    <property type="project" value="TreeGrafter"/>
</dbReference>
<dbReference type="PANTHER" id="PTHR44846:SF12">
    <property type="entry name" value="HTH-TYPE TRANSCRIPTIONAL REGULATOR TRER"/>
    <property type="match status" value="1"/>
</dbReference>
<evidence type="ECO:0000313" key="7">
    <source>
        <dbReference type="Proteomes" id="UP000029072"/>
    </source>
</evidence>
<dbReference type="InterPro" id="IPR050679">
    <property type="entry name" value="Bact_HTH_transcr_reg"/>
</dbReference>
<dbReference type="InterPro" id="IPR011663">
    <property type="entry name" value="UTRA"/>
</dbReference>
<dbReference type="Proteomes" id="UP000029072">
    <property type="component" value="Unassembled WGS sequence"/>
</dbReference>
<dbReference type="SUPFAM" id="SSF64288">
    <property type="entry name" value="Chorismate lyase-like"/>
    <property type="match status" value="1"/>
</dbReference>
<evidence type="ECO:0000313" key="6">
    <source>
        <dbReference type="EMBL" id="KFI54478.1"/>
    </source>
</evidence>
<evidence type="ECO:0000259" key="5">
    <source>
        <dbReference type="PROSITE" id="PS50949"/>
    </source>
</evidence>
<evidence type="ECO:0000256" key="3">
    <source>
        <dbReference type="ARBA" id="ARBA00023163"/>
    </source>
</evidence>
<dbReference type="GO" id="GO:0003677">
    <property type="term" value="F:DNA binding"/>
    <property type="evidence" value="ECO:0007669"/>
    <property type="project" value="UniProtKB-UniRule"/>
</dbReference>
<dbReference type="PROSITE" id="PS50949">
    <property type="entry name" value="HTH_GNTR"/>
    <property type="match status" value="1"/>
</dbReference>
<gene>
    <name evidence="6" type="ORF">BCAL_1413</name>
</gene>
<dbReference type="InterPro" id="IPR000524">
    <property type="entry name" value="Tscrpt_reg_HTH_GntR"/>
</dbReference>
<dbReference type="RefSeq" id="WP_043165599.1">
    <property type="nucleotide sequence ID" value="NZ_JDUV01000007.1"/>
</dbReference>
<reference evidence="6 7" key="1">
    <citation type="submission" date="2014-03" db="EMBL/GenBank/DDBJ databases">
        <title>Genomics of Bifidobacteria.</title>
        <authorList>
            <person name="Ventura M."/>
            <person name="Milani C."/>
            <person name="Lugli G.A."/>
        </authorList>
    </citation>
    <scope>NUCLEOTIDE SEQUENCE [LARGE SCALE GENOMIC DNA]</scope>
    <source>
        <strain evidence="6 7">DSM 23973</strain>
    </source>
</reference>
<feature type="domain" description="HTH gntR-type" evidence="5">
    <location>
        <begin position="3"/>
        <end position="71"/>
    </location>
</feature>
<comment type="caution">
    <text evidence="6">The sequence shown here is derived from an EMBL/GenBank/DDBJ whole genome shotgun (WGS) entry which is preliminary data.</text>
</comment>
<dbReference type="SUPFAM" id="SSF46785">
    <property type="entry name" value="Winged helix' DNA-binding domain"/>
    <property type="match status" value="1"/>
</dbReference>
<keyword evidence="3" id="KW-0804">Transcription</keyword>
<dbReference type="Pfam" id="PF00392">
    <property type="entry name" value="GntR"/>
    <property type="match status" value="1"/>
</dbReference>
<evidence type="ECO:0000256" key="1">
    <source>
        <dbReference type="ARBA" id="ARBA00023015"/>
    </source>
</evidence>
<dbReference type="Gene3D" id="3.40.1410.10">
    <property type="entry name" value="Chorismate lyase-like"/>
    <property type="match status" value="1"/>
</dbReference>
<accession>A0A087A6S8</accession>
<dbReference type="Pfam" id="PF07702">
    <property type="entry name" value="UTRA"/>
    <property type="match status" value="1"/>
</dbReference>
<dbReference type="PANTHER" id="PTHR44846">
    <property type="entry name" value="MANNOSYL-D-GLYCERATE TRANSPORT/METABOLISM SYSTEM REPRESSOR MNGR-RELATED"/>
    <property type="match status" value="1"/>
</dbReference>
<dbReference type="PRINTS" id="PR00035">
    <property type="entry name" value="HTHGNTR"/>
</dbReference>
<dbReference type="InterPro" id="IPR036388">
    <property type="entry name" value="WH-like_DNA-bd_sf"/>
</dbReference>
<dbReference type="eggNOG" id="COG2188">
    <property type="taxonomic scope" value="Bacteria"/>
</dbReference>
<evidence type="ECO:0000256" key="4">
    <source>
        <dbReference type="NCBIfam" id="TIGR02404"/>
    </source>
</evidence>
<dbReference type="AlphaFoldDB" id="A0A087A6S8"/>
<name>A0A087A6S8_9BIFI</name>
<dbReference type="InterPro" id="IPR036390">
    <property type="entry name" value="WH_DNA-bd_sf"/>
</dbReference>
<dbReference type="STRING" id="1437609.BCAL_1413"/>
<sequence length="243" mass="27847">MPKAKYDDIYRDLKERIEQEEYAYQSLLPSENELAARYDCSRNTVRRAIAQLASDGYVQSMHGRGVRNIYQPVEQAAFTVGGIESFKESVARNHRVASTEVLEFRHVIADAKLAARTGFEEGSALTYILRLRMLDGEPLILDHNYFRSDIAKGLTEDIARASVYDYLEGELGIVITTSKRTMTVEKVTAQDRRYLDLKGYNCLAVITGQTYDDHGVQFEWTQSRHRPDYFRFQDVATRTRPGV</sequence>
<keyword evidence="1" id="KW-0805">Transcription regulation</keyword>
<dbReference type="SMART" id="SM00866">
    <property type="entry name" value="UTRA"/>
    <property type="match status" value="1"/>
</dbReference>
<proteinExistence type="predicted"/>
<dbReference type="EMBL" id="JGYS01000008">
    <property type="protein sequence ID" value="KFI54478.1"/>
    <property type="molecule type" value="Genomic_DNA"/>
</dbReference>
<dbReference type="SMART" id="SM00345">
    <property type="entry name" value="HTH_GNTR"/>
    <property type="match status" value="1"/>
</dbReference>
<organism evidence="6 7">
    <name type="scientific">Bifidobacterium callitrichos DSM 23973</name>
    <dbReference type="NCBI Taxonomy" id="1437609"/>
    <lineage>
        <taxon>Bacteria</taxon>
        <taxon>Bacillati</taxon>
        <taxon>Actinomycetota</taxon>
        <taxon>Actinomycetes</taxon>
        <taxon>Bifidobacteriales</taxon>
        <taxon>Bifidobacteriaceae</taxon>
        <taxon>Bifidobacterium</taxon>
    </lineage>
</organism>
<dbReference type="Gene3D" id="1.10.10.10">
    <property type="entry name" value="Winged helix-like DNA-binding domain superfamily/Winged helix DNA-binding domain"/>
    <property type="match status" value="1"/>
</dbReference>
<dbReference type="GO" id="GO:0003700">
    <property type="term" value="F:DNA-binding transcription factor activity"/>
    <property type="evidence" value="ECO:0007669"/>
    <property type="project" value="UniProtKB-UniRule"/>
</dbReference>
<protein>
    <recommendedName>
        <fullName evidence="4">Trehalose operon repressor</fullName>
    </recommendedName>
</protein>
<dbReference type="OrthoDB" id="7363114at2"/>
<dbReference type="InterPro" id="IPR028978">
    <property type="entry name" value="Chorismate_lyase_/UTRA_dom_sf"/>
</dbReference>
<dbReference type="InterPro" id="IPR012770">
    <property type="entry name" value="TreR"/>
</dbReference>
<evidence type="ECO:0000256" key="2">
    <source>
        <dbReference type="ARBA" id="ARBA00023125"/>
    </source>
</evidence>
<dbReference type="NCBIfam" id="TIGR02404">
    <property type="entry name" value="trehalos_R_Bsub"/>
    <property type="match status" value="1"/>
</dbReference>
<keyword evidence="2" id="KW-0238">DNA-binding</keyword>
<dbReference type="CDD" id="cd07377">
    <property type="entry name" value="WHTH_GntR"/>
    <property type="match status" value="1"/>
</dbReference>